<dbReference type="SUPFAM" id="SSF48403">
    <property type="entry name" value="Ankyrin repeat"/>
    <property type="match status" value="1"/>
</dbReference>
<keyword evidence="10" id="KW-1185">Reference proteome</keyword>
<dbReference type="GO" id="GO:0005886">
    <property type="term" value="C:plasma membrane"/>
    <property type="evidence" value="ECO:0007669"/>
    <property type="project" value="TreeGrafter"/>
</dbReference>
<dbReference type="OrthoDB" id="7729168at2759"/>
<feature type="repeat" description="ANK" evidence="7">
    <location>
        <begin position="72"/>
        <end position="104"/>
    </location>
</feature>
<evidence type="ECO:0000256" key="8">
    <source>
        <dbReference type="SAM" id="Phobius"/>
    </source>
</evidence>
<evidence type="ECO:0000313" key="10">
    <source>
        <dbReference type="Proteomes" id="UP000504603"/>
    </source>
</evidence>
<evidence type="ECO:0000256" key="3">
    <source>
        <dbReference type="ARBA" id="ARBA00022737"/>
    </source>
</evidence>
<evidence type="ECO:0000256" key="2">
    <source>
        <dbReference type="ARBA" id="ARBA00022692"/>
    </source>
</evidence>
<feature type="transmembrane region" description="Helical" evidence="8">
    <location>
        <begin position="304"/>
        <end position="327"/>
    </location>
</feature>
<dbReference type="GeneID" id="111005030"/>
<keyword evidence="2 8" id="KW-0812">Transmembrane</keyword>
<evidence type="ECO:0000256" key="1">
    <source>
        <dbReference type="ARBA" id="ARBA00004141"/>
    </source>
</evidence>
<name>A0A6J1BV84_MOMCH</name>
<sequence length="363" mass="39167">MATLESRLQEAAMEGSVEKLLELLQQEPLLLDRVFDGTVDPPLHVAALLGHTDFIDQIIQQKPRLARERDSNGSSPLHLAAAKGHLEIVRLLLRVEADMCLLGNAQGWNPLQLAAANGRVDALEELVGARPEAARTAVDHGGNALHLCVKNNQLEALKVLVHAIDDKDFLNAKDDSGCSILHLAVSYKQIETIRFLVNTNGTELNATNSNGWTPLDVLLQSNRDVNDLAIAVLLGAVAAPPPAGSQCSSCSGRSCCRNGRLMRQREALMVVASVMATMAFQAAVNPPGGIWDGAGKSTPHTVRFRCFIFSITFCFVFSIVELFLLIIDHPSNSSLFLGFLSFAMFFSIVAMAVAFGVAILCVT</sequence>
<evidence type="ECO:0000256" key="7">
    <source>
        <dbReference type="PROSITE-ProRule" id="PRU00023"/>
    </source>
</evidence>
<reference evidence="11" key="1">
    <citation type="submission" date="2025-08" db="UniProtKB">
        <authorList>
            <consortium name="RefSeq"/>
        </authorList>
    </citation>
    <scope>IDENTIFICATION</scope>
    <source>
        <strain evidence="11">OHB3-1</strain>
    </source>
</reference>
<dbReference type="InterPro" id="IPR002110">
    <property type="entry name" value="Ankyrin_rpt"/>
</dbReference>
<protein>
    <submittedName>
        <fullName evidence="11">Ankyrin repeat-containing protein BDA1-like</fullName>
    </submittedName>
</protein>
<dbReference type="Pfam" id="PF12796">
    <property type="entry name" value="Ank_2"/>
    <property type="match status" value="2"/>
</dbReference>
<keyword evidence="5 7" id="KW-0040">ANK repeat</keyword>
<dbReference type="Pfam" id="PF00023">
    <property type="entry name" value="Ank"/>
    <property type="match status" value="1"/>
</dbReference>
<evidence type="ECO:0000256" key="6">
    <source>
        <dbReference type="ARBA" id="ARBA00023136"/>
    </source>
</evidence>
<dbReference type="SMART" id="SM00248">
    <property type="entry name" value="ANK"/>
    <property type="match status" value="7"/>
</dbReference>
<evidence type="ECO:0000259" key="9">
    <source>
        <dbReference type="Pfam" id="PF13962"/>
    </source>
</evidence>
<feature type="transmembrane region" description="Helical" evidence="8">
    <location>
        <begin position="267"/>
        <end position="284"/>
    </location>
</feature>
<dbReference type="PROSITE" id="PS50297">
    <property type="entry name" value="ANK_REP_REGION"/>
    <property type="match status" value="1"/>
</dbReference>
<dbReference type="KEGG" id="mcha:111005030"/>
<proteinExistence type="predicted"/>
<dbReference type="Gene3D" id="1.25.40.20">
    <property type="entry name" value="Ankyrin repeat-containing domain"/>
    <property type="match status" value="2"/>
</dbReference>
<keyword evidence="4 8" id="KW-1133">Transmembrane helix</keyword>
<feature type="domain" description="PGG" evidence="9">
    <location>
        <begin position="261"/>
        <end position="361"/>
    </location>
</feature>
<evidence type="ECO:0000313" key="11">
    <source>
        <dbReference type="RefSeq" id="XP_022132068.1"/>
    </source>
</evidence>
<dbReference type="PROSITE" id="PS50088">
    <property type="entry name" value="ANK_REPEAT"/>
    <property type="match status" value="1"/>
</dbReference>
<dbReference type="AlphaFoldDB" id="A0A6J1BV84"/>
<gene>
    <name evidence="11" type="primary">LOC111005030</name>
</gene>
<organism evidence="10 11">
    <name type="scientific">Momordica charantia</name>
    <name type="common">Bitter gourd</name>
    <name type="synonym">Balsam pear</name>
    <dbReference type="NCBI Taxonomy" id="3673"/>
    <lineage>
        <taxon>Eukaryota</taxon>
        <taxon>Viridiplantae</taxon>
        <taxon>Streptophyta</taxon>
        <taxon>Embryophyta</taxon>
        <taxon>Tracheophyta</taxon>
        <taxon>Spermatophyta</taxon>
        <taxon>Magnoliopsida</taxon>
        <taxon>eudicotyledons</taxon>
        <taxon>Gunneridae</taxon>
        <taxon>Pentapetalae</taxon>
        <taxon>rosids</taxon>
        <taxon>fabids</taxon>
        <taxon>Cucurbitales</taxon>
        <taxon>Cucurbitaceae</taxon>
        <taxon>Momordiceae</taxon>
        <taxon>Momordica</taxon>
    </lineage>
</organism>
<keyword evidence="6 8" id="KW-0472">Membrane</keyword>
<evidence type="ECO:0000256" key="4">
    <source>
        <dbReference type="ARBA" id="ARBA00022989"/>
    </source>
</evidence>
<dbReference type="Proteomes" id="UP000504603">
    <property type="component" value="Unplaced"/>
</dbReference>
<dbReference type="RefSeq" id="XP_022132068.1">
    <property type="nucleotide sequence ID" value="XM_022276376.1"/>
</dbReference>
<comment type="subcellular location">
    <subcellularLocation>
        <location evidence="1">Membrane</location>
        <topology evidence="1">Multi-pass membrane protein</topology>
    </subcellularLocation>
</comment>
<dbReference type="PANTHER" id="PTHR24186:SF37">
    <property type="entry name" value="PGG DOMAIN-CONTAINING PROTEIN"/>
    <property type="match status" value="1"/>
</dbReference>
<dbReference type="InterPro" id="IPR026961">
    <property type="entry name" value="PGG_dom"/>
</dbReference>
<feature type="transmembrane region" description="Helical" evidence="8">
    <location>
        <begin position="334"/>
        <end position="360"/>
    </location>
</feature>
<keyword evidence="3" id="KW-0677">Repeat</keyword>
<evidence type="ECO:0000256" key="5">
    <source>
        <dbReference type="ARBA" id="ARBA00023043"/>
    </source>
</evidence>
<dbReference type="InterPro" id="IPR036770">
    <property type="entry name" value="Ankyrin_rpt-contain_sf"/>
</dbReference>
<dbReference type="Pfam" id="PF13962">
    <property type="entry name" value="PGG"/>
    <property type="match status" value="1"/>
</dbReference>
<accession>A0A6J1BV84</accession>
<dbReference type="PANTHER" id="PTHR24186">
    <property type="entry name" value="PROTEIN PHOSPHATASE 1 REGULATORY SUBUNIT"/>
    <property type="match status" value="1"/>
</dbReference>